<feature type="transmembrane region" description="Helical" evidence="10">
    <location>
        <begin position="140"/>
        <end position="161"/>
    </location>
</feature>
<dbReference type="OrthoDB" id="6435638at2759"/>
<dbReference type="PANTHER" id="PTHR24241">
    <property type="entry name" value="NEUROPEPTIDE RECEPTOR-RELATED G-PROTEIN COUPLED RECEPTOR"/>
    <property type="match status" value="1"/>
</dbReference>
<reference evidence="13" key="1">
    <citation type="submission" date="2019-04" db="EMBL/GenBank/DDBJ databases">
        <title>Genome assembly of Zosterops borbonicus 15179.</title>
        <authorList>
            <person name="Leroy T."/>
            <person name="Anselmetti Y."/>
            <person name="Tilak M.-K."/>
            <person name="Nabholz B."/>
        </authorList>
    </citation>
    <scope>NUCLEOTIDE SEQUENCE</scope>
    <source>
        <strain evidence="13">HGM_15179</strain>
        <tissue evidence="13">Muscle</tissue>
    </source>
</reference>
<evidence type="ECO:0000256" key="7">
    <source>
        <dbReference type="ARBA" id="ARBA00023170"/>
    </source>
</evidence>
<organism evidence="13 14">
    <name type="scientific">Zosterops borbonicus</name>
    <dbReference type="NCBI Taxonomy" id="364589"/>
    <lineage>
        <taxon>Eukaryota</taxon>
        <taxon>Metazoa</taxon>
        <taxon>Chordata</taxon>
        <taxon>Craniata</taxon>
        <taxon>Vertebrata</taxon>
        <taxon>Euteleostomi</taxon>
        <taxon>Archelosauria</taxon>
        <taxon>Archosauria</taxon>
        <taxon>Dinosauria</taxon>
        <taxon>Saurischia</taxon>
        <taxon>Theropoda</taxon>
        <taxon>Coelurosauria</taxon>
        <taxon>Aves</taxon>
        <taxon>Neognathae</taxon>
        <taxon>Neoaves</taxon>
        <taxon>Telluraves</taxon>
        <taxon>Australaves</taxon>
        <taxon>Passeriformes</taxon>
        <taxon>Sylvioidea</taxon>
        <taxon>Zosteropidae</taxon>
        <taxon>Zosterops</taxon>
    </lineage>
</organism>
<keyword evidence="4 10" id="KW-1133">Transmembrane helix</keyword>
<dbReference type="SUPFAM" id="SSF81321">
    <property type="entry name" value="Family A G protein-coupled receptor-like"/>
    <property type="match status" value="1"/>
</dbReference>
<keyword evidence="14" id="KW-1185">Reference proteome</keyword>
<dbReference type="InterPro" id="IPR001224">
    <property type="entry name" value="Vprs_V1A_rcpt"/>
</dbReference>
<evidence type="ECO:0000256" key="8">
    <source>
        <dbReference type="ARBA" id="ARBA00023180"/>
    </source>
</evidence>
<dbReference type="InterPro" id="IPR000276">
    <property type="entry name" value="GPCR_Rhodpsn"/>
</dbReference>
<keyword evidence="8 10" id="KW-0325">Glycoprotein</keyword>
<dbReference type="PRINTS" id="PR00237">
    <property type="entry name" value="GPCRRHODOPSN"/>
</dbReference>
<feature type="transmembrane region" description="Helical" evidence="10">
    <location>
        <begin position="102"/>
        <end position="120"/>
    </location>
</feature>
<keyword evidence="3 10" id="KW-0812">Transmembrane</keyword>
<dbReference type="PROSITE" id="PS00237">
    <property type="entry name" value="G_PROTEIN_RECEP_F1_1"/>
    <property type="match status" value="1"/>
</dbReference>
<feature type="transmembrane region" description="Helical" evidence="10">
    <location>
        <begin position="69"/>
        <end position="90"/>
    </location>
</feature>
<evidence type="ECO:0000259" key="12">
    <source>
        <dbReference type="PROSITE" id="PS50262"/>
    </source>
</evidence>
<dbReference type="PRINTS" id="PR00752">
    <property type="entry name" value="VASOPRSNV1AR"/>
</dbReference>
<comment type="caution">
    <text evidence="13">The sequence shown here is derived from an EMBL/GenBank/DDBJ whole genome shotgun (WGS) entry which is preliminary data.</text>
</comment>
<feature type="transmembrane region" description="Helical" evidence="10">
    <location>
        <begin position="182"/>
        <end position="202"/>
    </location>
</feature>
<dbReference type="PRINTS" id="PR00896">
    <property type="entry name" value="VASOPRESSINR"/>
</dbReference>
<evidence type="ECO:0000256" key="9">
    <source>
        <dbReference type="ARBA" id="ARBA00023224"/>
    </source>
</evidence>
<dbReference type="Pfam" id="PF00001">
    <property type="entry name" value="7tm_1"/>
    <property type="match status" value="1"/>
</dbReference>
<keyword evidence="2" id="KW-1003">Cell membrane</keyword>
<dbReference type="Gene3D" id="1.20.1070.10">
    <property type="entry name" value="Rhodopsin 7-helix transmembrane proteins"/>
    <property type="match status" value="1"/>
</dbReference>
<keyword evidence="9 10" id="KW-0807">Transducer</keyword>
<dbReference type="AlphaFoldDB" id="A0A8K1GIV2"/>
<dbReference type="Proteomes" id="UP000796761">
    <property type="component" value="Unassembled WGS sequence"/>
</dbReference>
<dbReference type="EMBL" id="SWJQ01000198">
    <property type="protein sequence ID" value="TRZ19003.1"/>
    <property type="molecule type" value="Genomic_DNA"/>
</dbReference>
<evidence type="ECO:0000256" key="2">
    <source>
        <dbReference type="ARBA" id="ARBA00022475"/>
    </source>
</evidence>
<dbReference type="GO" id="GO:0032870">
    <property type="term" value="P:cellular response to hormone stimulus"/>
    <property type="evidence" value="ECO:0007669"/>
    <property type="project" value="TreeGrafter"/>
</dbReference>
<dbReference type="SMART" id="SM01381">
    <property type="entry name" value="7TM_GPCR_Srsx"/>
    <property type="match status" value="1"/>
</dbReference>
<evidence type="ECO:0000256" key="10">
    <source>
        <dbReference type="RuleBase" id="RU046427"/>
    </source>
</evidence>
<dbReference type="PROSITE" id="PS50262">
    <property type="entry name" value="G_PROTEIN_RECEP_F1_2"/>
    <property type="match status" value="1"/>
</dbReference>
<evidence type="ECO:0000313" key="13">
    <source>
        <dbReference type="EMBL" id="TRZ19003.1"/>
    </source>
</evidence>
<protein>
    <recommendedName>
        <fullName evidence="12">G-protein coupled receptors family 1 profile domain-containing protein</fullName>
    </recommendedName>
</protein>
<dbReference type="GO" id="GO:0001992">
    <property type="term" value="P:regulation of systemic arterial blood pressure by vasopressin"/>
    <property type="evidence" value="ECO:0007669"/>
    <property type="project" value="TreeGrafter"/>
</dbReference>
<evidence type="ECO:0000256" key="4">
    <source>
        <dbReference type="ARBA" id="ARBA00022989"/>
    </source>
</evidence>
<evidence type="ECO:0000256" key="1">
    <source>
        <dbReference type="ARBA" id="ARBA00004651"/>
    </source>
</evidence>
<name>A0A8K1GIV2_9PASS</name>
<sequence>MRLGGGGGSPRAVPVPVPVPALGNGSRGRAAEPGGGSSPSPEAWSGSPNASLGGWDPFGRDEELAKLEIAVLAVTFAVAVVGNGSVLLALRRTPRKASRMHLFIRHLSLADLVVAFFQVLPQLCWEVTHRFHGPDGLCRVVKHLQVFGMFASAYMLVAMTADRYIAVCHPLKTLQQPTKRSYGMIAAAWALSLLLSTPQYFIFSLSEVERGSQVYDCWAHFIMPWGPRAYITWITGGIFIAPVLILIVCYGFICYRIWRNVRGKTRPGEAAAAGAGRRAGDDGGPPRGLLLAPCVSNVKTISRAKIRTVKMTFVIVSVYVVCWAPFFTIQMWSVWDQRFPWLVYKCDYSSHQLWTKDTWLRSTMYKFNTPFQAKRWQCSLLVSHQLYTLVAKQDEIDIGCPGDKAHSGCGGTCNQRLAVTVSFTVTAVIVPAIVSPDPVFKSLLKARTQGSEETQWDTCTVSFFPNPGERYRQGFPTLLLGWQQGRELTLLELLPQISKLWETTQAQETGKQPPPLEYDGAPSSDIFQTSNTSSQTNKYDGHVVPIVSHNEDPQAKNVLLLKEEQTESKIAVWDNCVSQQGIDSFRSTLLRLPLKAAYSPNHLSRRKMVHAEIMKTHSHVVTLFLSFIDFGVLSAINI</sequence>
<evidence type="ECO:0000256" key="6">
    <source>
        <dbReference type="ARBA" id="ARBA00023136"/>
    </source>
</evidence>
<evidence type="ECO:0000256" key="11">
    <source>
        <dbReference type="SAM" id="MobiDB-lite"/>
    </source>
</evidence>
<comment type="caution">
    <text evidence="10">Lacks conserved residue(s) required for the propagation of feature annotation.</text>
</comment>
<dbReference type="GO" id="GO:0042277">
    <property type="term" value="F:peptide binding"/>
    <property type="evidence" value="ECO:0007669"/>
    <property type="project" value="TreeGrafter"/>
</dbReference>
<proteinExistence type="inferred from homology"/>
<dbReference type="GO" id="GO:0045907">
    <property type="term" value="P:positive regulation of vasoconstriction"/>
    <property type="evidence" value="ECO:0007669"/>
    <property type="project" value="TreeGrafter"/>
</dbReference>
<comment type="subcellular location">
    <subcellularLocation>
        <location evidence="1 10">Cell membrane</location>
        <topology evidence="1 10">Multi-pass membrane protein</topology>
    </subcellularLocation>
</comment>
<feature type="transmembrane region" description="Helical" evidence="10">
    <location>
        <begin position="230"/>
        <end position="258"/>
    </location>
</feature>
<evidence type="ECO:0000256" key="5">
    <source>
        <dbReference type="ARBA" id="ARBA00023040"/>
    </source>
</evidence>
<dbReference type="PANTHER" id="PTHR24241:SF17">
    <property type="entry name" value="VASOPRESSIN V1A RECEPTOR"/>
    <property type="match status" value="1"/>
</dbReference>
<feature type="region of interest" description="Disordered" evidence="11">
    <location>
        <begin position="1"/>
        <end position="48"/>
    </location>
</feature>
<evidence type="ECO:0000256" key="3">
    <source>
        <dbReference type="ARBA" id="ARBA00022692"/>
    </source>
</evidence>
<comment type="similarity">
    <text evidence="10">Belongs to the G-protein coupled receptor 1 family. Vasopressin/oxytocin receptor subfamily.</text>
</comment>
<dbReference type="InterPro" id="IPR001817">
    <property type="entry name" value="Vasoprsn_rcpt"/>
</dbReference>
<feature type="transmembrane region" description="Helical" evidence="10">
    <location>
        <begin position="313"/>
        <end position="335"/>
    </location>
</feature>
<gene>
    <name evidence="13" type="ORF">HGM15179_008135</name>
</gene>
<dbReference type="GO" id="GO:0005886">
    <property type="term" value="C:plasma membrane"/>
    <property type="evidence" value="ECO:0007669"/>
    <property type="project" value="UniProtKB-SubCell"/>
</dbReference>
<evidence type="ECO:0000313" key="14">
    <source>
        <dbReference type="Proteomes" id="UP000796761"/>
    </source>
</evidence>
<keyword evidence="7 10" id="KW-0675">Receptor</keyword>
<dbReference type="InterPro" id="IPR017452">
    <property type="entry name" value="GPCR_Rhodpsn_7TM"/>
</dbReference>
<accession>A0A8K1GIV2</accession>
<dbReference type="GO" id="GO:0005000">
    <property type="term" value="F:vasopressin receptor activity"/>
    <property type="evidence" value="ECO:0007669"/>
    <property type="project" value="InterPro"/>
</dbReference>
<keyword evidence="5 10" id="KW-0297">G-protein coupled receptor</keyword>
<keyword evidence="6 10" id="KW-0472">Membrane</keyword>
<feature type="domain" description="G-protein coupled receptors family 1 profile" evidence="12">
    <location>
        <begin position="82"/>
        <end position="331"/>
    </location>
</feature>